<dbReference type="Pfam" id="PF00854">
    <property type="entry name" value="PTR2"/>
    <property type="match status" value="1"/>
</dbReference>
<feature type="transmembrane region" description="Helical" evidence="6">
    <location>
        <begin position="182"/>
        <end position="201"/>
    </location>
</feature>
<gene>
    <name evidence="7" type="ORF">TanjilG_00097</name>
</gene>
<dbReference type="AlphaFoldDB" id="A0A1J7G1R7"/>
<dbReference type="PANTHER" id="PTHR11654">
    <property type="entry name" value="OLIGOPEPTIDE TRANSPORTER-RELATED"/>
    <property type="match status" value="1"/>
</dbReference>
<evidence type="ECO:0000256" key="2">
    <source>
        <dbReference type="ARBA" id="ARBA00005982"/>
    </source>
</evidence>
<dbReference type="OrthoDB" id="8904098at2759"/>
<name>A0A1J7G1R7_LUPAN</name>
<feature type="transmembrane region" description="Helical" evidence="6">
    <location>
        <begin position="92"/>
        <end position="115"/>
    </location>
</feature>
<sequence>MEISMEQKKATQQRTRKKGGLRTMPFIIANETFEKVANVGLHINMILYLLNEYHLEPSSAAIVIFLWNAFSNFMPIFGAFLSDSCLGRFRVIAWGTIIDLLGLILLWLTSIVRNARPPPCKMYEEPCASPTGPQMLFLFSSLALMALGAGGIRPCSLAFGADQINNPENPQNEKIMKSFFNWYYVSVGLSIMISGVFIVYIQIKLGWVVGFGIPVGLMSFSTIMFFFGSFMYVKVKPNKSLLIGIAQVIVAAWKNRHLDLPPKNSDSWYIHNGSNLIEPTDKARYLNKACIIKNRDIDLDTYGMPNDPWSLCTVRQVEELKVIIKVLPICSTGIILSTTLGQVSFSVVQASTMDKHIFNLELPPTSFTVFIMLTLSIWVAIYDRIIVPALSKCTKKGGLTLKQRMGIGLVISCFACLVAVFVERKRRNEAIREGFINNPKGVVNMSAMWLAPQYCLLGLAEGFNAIGQIEFYYSHFPKTMSSIAVGLFSLGSGMGNLLASLIVKIIKDTTKRGSGNFSWLSSNLNQGRYDYYYAILFILGVVNLVYFFICSWAYGGTQDIKTWDDEEVHTKLEPEKEMKQNEETKIP</sequence>
<dbReference type="InterPro" id="IPR000109">
    <property type="entry name" value="POT_fam"/>
</dbReference>
<feature type="transmembrane region" description="Helical" evidence="6">
    <location>
        <begin position="365"/>
        <end position="385"/>
    </location>
</feature>
<dbReference type="InterPro" id="IPR036259">
    <property type="entry name" value="MFS_trans_sf"/>
</dbReference>
<organism evidence="7 8">
    <name type="scientific">Lupinus angustifolius</name>
    <name type="common">Narrow-leaved blue lupine</name>
    <dbReference type="NCBI Taxonomy" id="3871"/>
    <lineage>
        <taxon>Eukaryota</taxon>
        <taxon>Viridiplantae</taxon>
        <taxon>Streptophyta</taxon>
        <taxon>Embryophyta</taxon>
        <taxon>Tracheophyta</taxon>
        <taxon>Spermatophyta</taxon>
        <taxon>Magnoliopsida</taxon>
        <taxon>eudicotyledons</taxon>
        <taxon>Gunneridae</taxon>
        <taxon>Pentapetalae</taxon>
        <taxon>rosids</taxon>
        <taxon>fabids</taxon>
        <taxon>Fabales</taxon>
        <taxon>Fabaceae</taxon>
        <taxon>Papilionoideae</taxon>
        <taxon>50 kb inversion clade</taxon>
        <taxon>genistoids sensu lato</taxon>
        <taxon>core genistoids</taxon>
        <taxon>Genisteae</taxon>
        <taxon>Lupinus</taxon>
    </lineage>
</organism>
<feature type="transmembrane region" description="Helical" evidence="6">
    <location>
        <begin position="59"/>
        <end position="80"/>
    </location>
</feature>
<dbReference type="SUPFAM" id="SSF103473">
    <property type="entry name" value="MFS general substrate transporter"/>
    <property type="match status" value="1"/>
</dbReference>
<evidence type="ECO:0008006" key="9">
    <source>
        <dbReference type="Google" id="ProtNLM"/>
    </source>
</evidence>
<feature type="transmembrane region" description="Helical" evidence="6">
    <location>
        <begin position="322"/>
        <end position="345"/>
    </location>
</feature>
<dbReference type="OMA" id="CEDKKIW"/>
<comment type="similarity">
    <text evidence="2">Belongs to the major facilitator superfamily. Proton-dependent oligopeptide transporter (POT/PTR) (TC 2.A.17) family.</text>
</comment>
<dbReference type="CDD" id="cd17416">
    <property type="entry name" value="MFS_NPF1_2"/>
    <property type="match status" value="1"/>
</dbReference>
<evidence type="ECO:0000256" key="1">
    <source>
        <dbReference type="ARBA" id="ARBA00004141"/>
    </source>
</evidence>
<comment type="subcellular location">
    <subcellularLocation>
        <location evidence="1">Membrane</location>
        <topology evidence="1">Multi-pass membrane protein</topology>
    </subcellularLocation>
</comment>
<keyword evidence="5 6" id="KW-0472">Membrane</keyword>
<dbReference type="Proteomes" id="UP000188354">
    <property type="component" value="Chromosome LG17"/>
</dbReference>
<evidence type="ECO:0000256" key="3">
    <source>
        <dbReference type="ARBA" id="ARBA00022692"/>
    </source>
</evidence>
<evidence type="ECO:0000256" key="5">
    <source>
        <dbReference type="ARBA" id="ARBA00023136"/>
    </source>
</evidence>
<feature type="transmembrane region" description="Helical" evidence="6">
    <location>
        <begin position="405"/>
        <end position="422"/>
    </location>
</feature>
<evidence type="ECO:0000313" key="7">
    <source>
        <dbReference type="EMBL" id="OIV94246.1"/>
    </source>
</evidence>
<evidence type="ECO:0000256" key="6">
    <source>
        <dbReference type="SAM" id="Phobius"/>
    </source>
</evidence>
<feature type="transmembrane region" description="Helical" evidence="6">
    <location>
        <begin position="483"/>
        <end position="503"/>
    </location>
</feature>
<dbReference type="GO" id="GO:0016020">
    <property type="term" value="C:membrane"/>
    <property type="evidence" value="ECO:0007669"/>
    <property type="project" value="UniProtKB-SubCell"/>
</dbReference>
<proteinExistence type="inferred from homology"/>
<feature type="transmembrane region" description="Helical" evidence="6">
    <location>
        <begin position="207"/>
        <end position="233"/>
    </location>
</feature>
<dbReference type="GO" id="GO:0022857">
    <property type="term" value="F:transmembrane transporter activity"/>
    <property type="evidence" value="ECO:0007669"/>
    <property type="project" value="InterPro"/>
</dbReference>
<keyword evidence="8" id="KW-1185">Reference proteome</keyword>
<dbReference type="Gramene" id="OIV94246">
    <property type="protein sequence ID" value="OIV94246"/>
    <property type="gene ID" value="TanjilG_00097"/>
</dbReference>
<evidence type="ECO:0000313" key="8">
    <source>
        <dbReference type="Proteomes" id="UP000188354"/>
    </source>
</evidence>
<reference evidence="7 8" key="1">
    <citation type="journal article" date="2017" name="Plant Biotechnol. J.">
        <title>A comprehensive draft genome sequence for lupin (Lupinus angustifolius), an emerging health food: insights into plant-microbe interactions and legume evolution.</title>
        <authorList>
            <person name="Hane J.K."/>
            <person name="Ming Y."/>
            <person name="Kamphuis L.G."/>
            <person name="Nelson M.N."/>
            <person name="Garg G."/>
            <person name="Atkins C.A."/>
            <person name="Bayer P.E."/>
            <person name="Bravo A."/>
            <person name="Bringans S."/>
            <person name="Cannon S."/>
            <person name="Edwards D."/>
            <person name="Foley R."/>
            <person name="Gao L.L."/>
            <person name="Harrison M.J."/>
            <person name="Huang W."/>
            <person name="Hurgobin B."/>
            <person name="Li S."/>
            <person name="Liu C.W."/>
            <person name="McGrath A."/>
            <person name="Morahan G."/>
            <person name="Murray J."/>
            <person name="Weller J."/>
            <person name="Jian J."/>
            <person name="Singh K.B."/>
        </authorList>
    </citation>
    <scope>NUCLEOTIDE SEQUENCE [LARGE SCALE GENOMIC DNA]</scope>
    <source>
        <strain evidence="8">cv. Tanjil</strain>
        <tissue evidence="7">Whole plant</tissue>
    </source>
</reference>
<dbReference type="EMBL" id="CM007377">
    <property type="protein sequence ID" value="OIV94246.1"/>
    <property type="molecule type" value="Genomic_DNA"/>
</dbReference>
<accession>A0A1J7G1R7</accession>
<dbReference type="KEGG" id="lang:109330609"/>
<protein>
    <recommendedName>
        <fullName evidence="9">Major facilitator superfamily (MFS) profile domain-containing protein</fullName>
    </recommendedName>
</protein>
<dbReference type="Gene3D" id="1.20.1250.20">
    <property type="entry name" value="MFS general substrate transporter like domains"/>
    <property type="match status" value="1"/>
</dbReference>
<evidence type="ECO:0000256" key="4">
    <source>
        <dbReference type="ARBA" id="ARBA00022989"/>
    </source>
</evidence>
<keyword evidence="4 6" id="KW-1133">Transmembrane helix</keyword>
<keyword evidence="3 6" id="KW-0812">Transmembrane</keyword>
<feature type="transmembrane region" description="Helical" evidence="6">
    <location>
        <begin position="531"/>
        <end position="554"/>
    </location>
</feature>